<evidence type="ECO:0000313" key="3">
    <source>
        <dbReference type="Proteomes" id="UP000092714"/>
    </source>
</evidence>
<dbReference type="GO" id="GO:0016740">
    <property type="term" value="F:transferase activity"/>
    <property type="evidence" value="ECO:0007669"/>
    <property type="project" value="UniProtKB-KW"/>
</dbReference>
<sequence length="215" mass="23946">MRFKDYKIDEFLEDLSSSSPSPGGGSVAGLVAALSGSLNSMVYSLTVNKKSFESLDGETKKTVLDFKEASGKFIKKSMELMELDREYFNKLMDCYKLPKDSDEEKKIRSAAIVQGTVKAMKAPLELAKECYNFYDNIDVAVKYGNRMLISDAGCAAILLHAAIESAIVNVKVNLNSLRDKPFAKSVELELVELEEKSIKRKDSIVKKMNNEIYPS</sequence>
<comment type="caution">
    <text evidence="2">The sequence shown here is derived from an EMBL/GenBank/DDBJ whole genome shotgun (WGS) entry which is preliminary data.</text>
</comment>
<reference evidence="2 3" key="1">
    <citation type="submission" date="2016-06" db="EMBL/GenBank/DDBJ databases">
        <authorList>
            <person name="Kjaerup R.B."/>
            <person name="Dalgaard T.S."/>
            <person name="Juul-Madsen H.R."/>
        </authorList>
    </citation>
    <scope>NUCLEOTIDE SEQUENCE [LARGE SCALE GENOMIC DNA]</scope>
    <source>
        <strain evidence="2 3">373-A1</strain>
    </source>
</reference>
<proteinExistence type="predicted"/>
<name>A0A174TPN3_9CLOT</name>
<dbReference type="RefSeq" id="WP_027097640.1">
    <property type="nucleotide sequence ID" value="NZ_CABHIH010000001.1"/>
</dbReference>
<dbReference type="Pfam" id="PF04961">
    <property type="entry name" value="FTCD_C"/>
    <property type="match status" value="1"/>
</dbReference>
<dbReference type="EMBL" id="MAPZ01000010">
    <property type="protein sequence ID" value="OBY12024.1"/>
    <property type="molecule type" value="Genomic_DNA"/>
</dbReference>
<dbReference type="Gene3D" id="1.20.120.680">
    <property type="entry name" value="Formiminotetrahydrofolate cyclodeaminase monomer, up-and-down helical bundle"/>
    <property type="match status" value="1"/>
</dbReference>
<feature type="domain" description="Cyclodeaminase/cyclohydrolase" evidence="1">
    <location>
        <begin position="8"/>
        <end position="189"/>
    </location>
</feature>
<evidence type="ECO:0000313" key="2">
    <source>
        <dbReference type="EMBL" id="OBY12024.1"/>
    </source>
</evidence>
<dbReference type="InterPro" id="IPR036178">
    <property type="entry name" value="Formintransfe-cycloase-like_sf"/>
</dbReference>
<dbReference type="eggNOG" id="COG3404">
    <property type="taxonomic scope" value="Bacteria"/>
</dbReference>
<dbReference type="OrthoDB" id="7959174at2"/>
<dbReference type="Proteomes" id="UP000092714">
    <property type="component" value="Unassembled WGS sequence"/>
</dbReference>
<dbReference type="SUPFAM" id="SSF101262">
    <property type="entry name" value="Methenyltetrahydrofolate cyclohydrolase-like"/>
    <property type="match status" value="1"/>
</dbReference>
<keyword evidence="2" id="KW-0808">Transferase</keyword>
<dbReference type="InterPro" id="IPR007044">
    <property type="entry name" value="Cyclodeamin/CycHdrlase"/>
</dbReference>
<dbReference type="AlphaFoldDB" id="A0A174TPN3"/>
<organism evidence="2 3">
    <name type="scientific">Clostridium paraputrificum</name>
    <dbReference type="NCBI Taxonomy" id="29363"/>
    <lineage>
        <taxon>Bacteria</taxon>
        <taxon>Bacillati</taxon>
        <taxon>Bacillota</taxon>
        <taxon>Clostridia</taxon>
        <taxon>Eubacteriales</taxon>
        <taxon>Clostridiaceae</taxon>
        <taxon>Clostridium</taxon>
    </lineage>
</organism>
<protein>
    <submittedName>
        <fullName evidence="2">Formiminotransferase-cyclodeaminase</fullName>
    </submittedName>
</protein>
<keyword evidence="3" id="KW-1185">Reference proteome</keyword>
<evidence type="ECO:0000259" key="1">
    <source>
        <dbReference type="Pfam" id="PF04961"/>
    </source>
</evidence>
<gene>
    <name evidence="2" type="ORF">CP373A1_03620</name>
</gene>
<dbReference type="GeneID" id="42775476"/>
<accession>A0A174TPN3</accession>